<reference evidence="3" key="1">
    <citation type="journal article" date="2013" name="Nature">
        <title>Draft genome of the wheat A-genome progenitor Triticum urartu.</title>
        <authorList>
            <person name="Ling H.Q."/>
            <person name="Zhao S."/>
            <person name="Liu D."/>
            <person name="Wang J."/>
            <person name="Sun H."/>
            <person name="Zhang C."/>
            <person name="Fan H."/>
            <person name="Li D."/>
            <person name="Dong L."/>
            <person name="Tao Y."/>
            <person name="Gao C."/>
            <person name="Wu H."/>
            <person name="Li Y."/>
            <person name="Cui Y."/>
            <person name="Guo X."/>
            <person name="Zheng S."/>
            <person name="Wang B."/>
            <person name="Yu K."/>
            <person name="Liang Q."/>
            <person name="Yang W."/>
            <person name="Lou X."/>
            <person name="Chen J."/>
            <person name="Feng M."/>
            <person name="Jian J."/>
            <person name="Zhang X."/>
            <person name="Luo G."/>
            <person name="Jiang Y."/>
            <person name="Liu J."/>
            <person name="Wang Z."/>
            <person name="Sha Y."/>
            <person name="Zhang B."/>
            <person name="Wu H."/>
            <person name="Tang D."/>
            <person name="Shen Q."/>
            <person name="Xue P."/>
            <person name="Zou S."/>
            <person name="Wang X."/>
            <person name="Liu X."/>
            <person name="Wang F."/>
            <person name="Yang Y."/>
            <person name="An X."/>
            <person name="Dong Z."/>
            <person name="Zhang K."/>
            <person name="Zhang X."/>
            <person name="Luo M.C."/>
            <person name="Dvorak J."/>
            <person name="Tong Y."/>
            <person name="Wang J."/>
            <person name="Yang H."/>
            <person name="Li Z."/>
            <person name="Wang D."/>
            <person name="Zhang A."/>
            <person name="Wang J."/>
        </authorList>
    </citation>
    <scope>NUCLEOTIDE SEQUENCE</scope>
    <source>
        <strain evidence="3">cv. G1812</strain>
    </source>
</reference>
<feature type="region of interest" description="Disordered" evidence="1">
    <location>
        <begin position="271"/>
        <end position="322"/>
    </location>
</feature>
<sequence length="322" mass="34796">MRRLCRLHPPRRSFSIDARRRQQPRRRTTAPLRNLFLFAFILPVSSPPPPPPPSLSLYSPYRNGPWPPQVGPNRRRRSLRRACATGSAACAVPIPRFGGVRPPSRVCTPKPLRTPPAGRRFAPPCIPGWVTSRGSEFDGQERRTWSEAFLVAAHTGQVFTAGSHAPHRDRCRQWSSRTQASHGDGAGGFAAAGARRPAAMTSWLLATPRHAWPSTVICTHAMAAAPSSSSTKPSHPWPSAVIWTHAMAFAPSSSSTSPAFLRRAAARVPLLRPRPTPVPATPSALATPATTKNPATSLPPLATEARGCGSRQRPRPRVSPAG</sequence>
<dbReference type="Proteomes" id="UP000015106">
    <property type="component" value="Chromosome 6"/>
</dbReference>
<accession>A0A8R7QPV4</accession>
<evidence type="ECO:0000256" key="1">
    <source>
        <dbReference type="SAM" id="MobiDB-lite"/>
    </source>
</evidence>
<dbReference type="Gramene" id="TuG1812G0600002779.01.T01">
    <property type="protein sequence ID" value="TuG1812G0600002779.01.T01"/>
    <property type="gene ID" value="TuG1812G0600002779.01"/>
</dbReference>
<protein>
    <submittedName>
        <fullName evidence="2">Uncharacterized protein</fullName>
    </submittedName>
</protein>
<gene>
    <name evidence="2" type="primary">LOC125514016</name>
</gene>
<name>A0A8R7QPV4_TRIUA</name>
<feature type="compositionally biased region" description="Low complexity" evidence="1">
    <location>
        <begin position="281"/>
        <end position="291"/>
    </location>
</feature>
<dbReference type="AlphaFoldDB" id="A0A8R7QPV4"/>
<organism evidence="2 3">
    <name type="scientific">Triticum urartu</name>
    <name type="common">Red wild einkorn</name>
    <name type="synonym">Crithodium urartu</name>
    <dbReference type="NCBI Taxonomy" id="4572"/>
    <lineage>
        <taxon>Eukaryota</taxon>
        <taxon>Viridiplantae</taxon>
        <taxon>Streptophyta</taxon>
        <taxon>Embryophyta</taxon>
        <taxon>Tracheophyta</taxon>
        <taxon>Spermatophyta</taxon>
        <taxon>Magnoliopsida</taxon>
        <taxon>Liliopsida</taxon>
        <taxon>Poales</taxon>
        <taxon>Poaceae</taxon>
        <taxon>BOP clade</taxon>
        <taxon>Pooideae</taxon>
        <taxon>Triticodae</taxon>
        <taxon>Triticeae</taxon>
        <taxon>Triticinae</taxon>
        <taxon>Triticum</taxon>
    </lineage>
</organism>
<evidence type="ECO:0000313" key="2">
    <source>
        <dbReference type="EnsemblPlants" id="TuG1812G0600002779.01.T01"/>
    </source>
</evidence>
<reference evidence="2" key="3">
    <citation type="submission" date="2022-06" db="UniProtKB">
        <authorList>
            <consortium name="EnsemblPlants"/>
        </authorList>
    </citation>
    <scope>IDENTIFICATION</scope>
</reference>
<keyword evidence="3" id="KW-1185">Reference proteome</keyword>
<feature type="region of interest" description="Disordered" evidence="1">
    <location>
        <begin position="173"/>
        <end position="193"/>
    </location>
</feature>
<reference evidence="2" key="2">
    <citation type="submission" date="2018-03" db="EMBL/GenBank/DDBJ databases">
        <title>The Triticum urartu genome reveals the dynamic nature of wheat genome evolution.</title>
        <authorList>
            <person name="Ling H."/>
            <person name="Ma B."/>
            <person name="Shi X."/>
            <person name="Liu H."/>
            <person name="Dong L."/>
            <person name="Sun H."/>
            <person name="Cao Y."/>
            <person name="Gao Q."/>
            <person name="Zheng S."/>
            <person name="Li Y."/>
            <person name="Yu Y."/>
            <person name="Du H."/>
            <person name="Qi M."/>
            <person name="Li Y."/>
            <person name="Yu H."/>
            <person name="Cui Y."/>
            <person name="Wang N."/>
            <person name="Chen C."/>
            <person name="Wu H."/>
            <person name="Zhao Y."/>
            <person name="Zhang J."/>
            <person name="Li Y."/>
            <person name="Zhou W."/>
            <person name="Zhang B."/>
            <person name="Hu W."/>
            <person name="Eijk M."/>
            <person name="Tang J."/>
            <person name="Witsenboer H."/>
            <person name="Zhao S."/>
            <person name="Li Z."/>
            <person name="Zhang A."/>
            <person name="Wang D."/>
            <person name="Liang C."/>
        </authorList>
    </citation>
    <scope>NUCLEOTIDE SEQUENCE [LARGE SCALE GENOMIC DNA]</scope>
    <source>
        <strain evidence="2">cv. G1812</strain>
    </source>
</reference>
<dbReference type="EnsemblPlants" id="TuG1812G0600002779.01.T01">
    <property type="protein sequence ID" value="TuG1812G0600002779.01.T01"/>
    <property type="gene ID" value="TuG1812G0600002779.01"/>
</dbReference>
<proteinExistence type="predicted"/>
<evidence type="ECO:0000313" key="3">
    <source>
        <dbReference type="Proteomes" id="UP000015106"/>
    </source>
</evidence>